<evidence type="ECO:0008006" key="4">
    <source>
        <dbReference type="Google" id="ProtNLM"/>
    </source>
</evidence>
<gene>
    <name evidence="2" type="ORF">HHL22_21265</name>
</gene>
<dbReference type="RefSeq" id="WP_169533385.1">
    <property type="nucleotide sequence ID" value="NZ_JABBGH010000003.1"/>
</dbReference>
<name>A0A7Y0FPU0_9BACT</name>
<proteinExistence type="predicted"/>
<sequence length="129" mass="14319">MRHSVKILLALAATWLLVAGAQAQTSLPAATPTARAAVERQAKQLAHELSLSPDQQGRLRNVLLLTRQHMDADRTANAANPAALRTAMAYDRAKSEELIREVLTPAQYVRYQQYKAQRIGQLRMTSQTD</sequence>
<reference evidence="2 3" key="1">
    <citation type="submission" date="2020-04" db="EMBL/GenBank/DDBJ databases">
        <title>Hymenobacter polaris sp. nov., isolated from Arctic soil.</title>
        <authorList>
            <person name="Dahal R.H."/>
        </authorList>
    </citation>
    <scope>NUCLEOTIDE SEQUENCE [LARGE SCALE GENOMIC DNA]</scope>
    <source>
        <strain evidence="2 3">RP-2-7</strain>
    </source>
</reference>
<evidence type="ECO:0000256" key="1">
    <source>
        <dbReference type="SAM" id="SignalP"/>
    </source>
</evidence>
<organism evidence="2 3">
    <name type="scientific">Hymenobacter polaris</name>
    <dbReference type="NCBI Taxonomy" id="2682546"/>
    <lineage>
        <taxon>Bacteria</taxon>
        <taxon>Pseudomonadati</taxon>
        <taxon>Bacteroidota</taxon>
        <taxon>Cytophagia</taxon>
        <taxon>Cytophagales</taxon>
        <taxon>Hymenobacteraceae</taxon>
        <taxon>Hymenobacter</taxon>
    </lineage>
</organism>
<evidence type="ECO:0000313" key="3">
    <source>
        <dbReference type="Proteomes" id="UP000559626"/>
    </source>
</evidence>
<evidence type="ECO:0000313" key="2">
    <source>
        <dbReference type="EMBL" id="NML67739.1"/>
    </source>
</evidence>
<dbReference type="EMBL" id="JABBGH010000003">
    <property type="protein sequence ID" value="NML67739.1"/>
    <property type="molecule type" value="Genomic_DNA"/>
</dbReference>
<comment type="caution">
    <text evidence="2">The sequence shown here is derived from an EMBL/GenBank/DDBJ whole genome shotgun (WGS) entry which is preliminary data.</text>
</comment>
<keyword evidence="1" id="KW-0732">Signal</keyword>
<dbReference type="AlphaFoldDB" id="A0A7Y0FPU0"/>
<accession>A0A7Y0FPU0</accession>
<feature type="signal peptide" evidence="1">
    <location>
        <begin position="1"/>
        <end position="23"/>
    </location>
</feature>
<keyword evidence="3" id="KW-1185">Reference proteome</keyword>
<dbReference type="Proteomes" id="UP000559626">
    <property type="component" value="Unassembled WGS sequence"/>
</dbReference>
<protein>
    <recommendedName>
        <fullName evidence="4">Periplasmic heavy metal sensor</fullName>
    </recommendedName>
</protein>
<feature type="chain" id="PRO_5031064203" description="Periplasmic heavy metal sensor" evidence="1">
    <location>
        <begin position="24"/>
        <end position="129"/>
    </location>
</feature>